<dbReference type="OrthoDB" id="4232400at2759"/>
<feature type="compositionally biased region" description="Basic and acidic residues" evidence="1">
    <location>
        <begin position="226"/>
        <end position="235"/>
    </location>
</feature>
<feature type="region of interest" description="Disordered" evidence="1">
    <location>
        <begin position="226"/>
        <end position="321"/>
    </location>
</feature>
<feature type="compositionally biased region" description="Low complexity" evidence="1">
    <location>
        <begin position="58"/>
        <end position="67"/>
    </location>
</feature>
<organism evidence="3">
    <name type="scientific">Leptosphaeria maculans (strain JN3 / isolate v23.1.3 / race Av1-4-5-6-7-8)</name>
    <name type="common">Blackleg fungus</name>
    <name type="synonym">Phoma lingam</name>
    <dbReference type="NCBI Taxonomy" id="985895"/>
    <lineage>
        <taxon>Eukaryota</taxon>
        <taxon>Fungi</taxon>
        <taxon>Dikarya</taxon>
        <taxon>Ascomycota</taxon>
        <taxon>Pezizomycotina</taxon>
        <taxon>Dothideomycetes</taxon>
        <taxon>Pleosporomycetidae</taxon>
        <taxon>Pleosporales</taxon>
        <taxon>Pleosporineae</taxon>
        <taxon>Leptosphaeriaceae</taxon>
        <taxon>Plenodomus</taxon>
        <taxon>Plenodomus lingam/Leptosphaeria maculans species complex</taxon>
    </lineage>
</organism>
<name>E5R5B6_LEPMJ</name>
<feature type="compositionally biased region" description="Basic and acidic residues" evidence="1">
    <location>
        <begin position="177"/>
        <end position="202"/>
    </location>
</feature>
<sequence>MSYRRGYGHHMSIYHDPGSSSHSSDYIIRPPQSKSSEYISISIQPDYGTTVKLRHSSDSGYADSGSDYMEDPIETKDDHISPYAHDQGFVSSDVSLAESEEAQELLKNQKAIEAPTAEDRNEVHGAERDARHEKRSSRYDDEDAHYMSDSEPGDYFSGAHTRDRCSASRGPSDEDPPDYRTWRDGRGSKHEFTRSHGVRTEEPDSYEEAGELLDKYRKFEARYAREQARLQDRSVSDGFISRSSRSRRPSHYDPTYDPVDVDQNQDATSAAEDPNNTRNTQPALAPNPSNACSQTYPPPNPTSPTPAAPAASLSQTQTYSP</sequence>
<proteinExistence type="predicted"/>
<feature type="compositionally biased region" description="Low complexity" evidence="1">
    <location>
        <begin position="308"/>
        <end position="321"/>
    </location>
</feature>
<evidence type="ECO:0000256" key="1">
    <source>
        <dbReference type="SAM" id="MobiDB-lite"/>
    </source>
</evidence>
<keyword evidence="3" id="KW-1185">Reference proteome</keyword>
<dbReference type="AlphaFoldDB" id="E5R5B6"/>
<dbReference type="InParanoid" id="E5R5B6"/>
<evidence type="ECO:0000313" key="2">
    <source>
        <dbReference type="EMBL" id="CBX92086.1"/>
    </source>
</evidence>
<gene>
    <name evidence="2" type="ORF">LEMA_P047920.1</name>
</gene>
<feature type="compositionally biased region" description="Basic and acidic residues" evidence="1">
    <location>
        <begin position="117"/>
        <end position="148"/>
    </location>
</feature>
<evidence type="ECO:0000313" key="3">
    <source>
        <dbReference type="Proteomes" id="UP000002668"/>
    </source>
</evidence>
<protein>
    <submittedName>
        <fullName evidence="2">Predicted protein</fullName>
    </submittedName>
</protein>
<feature type="region of interest" description="Disordered" evidence="1">
    <location>
        <begin position="54"/>
        <end position="209"/>
    </location>
</feature>
<dbReference type="EMBL" id="FP929083">
    <property type="protein sequence ID" value="CBX92086.1"/>
    <property type="molecule type" value="Genomic_DNA"/>
</dbReference>
<dbReference type="Proteomes" id="UP000002668">
    <property type="component" value="Genome"/>
</dbReference>
<dbReference type="VEuPathDB" id="FungiDB:LEMA_P047920.1"/>
<feature type="compositionally biased region" description="Pro residues" evidence="1">
    <location>
        <begin position="296"/>
        <end position="307"/>
    </location>
</feature>
<accession>E5R5B6</accession>
<feature type="compositionally biased region" description="Polar residues" evidence="1">
    <location>
        <begin position="262"/>
        <end position="292"/>
    </location>
</feature>
<dbReference type="HOGENOM" id="CLU_866178_0_0_1"/>
<reference evidence="3" key="1">
    <citation type="journal article" date="2011" name="Nat. Commun.">
        <title>Effector diversification within compartments of the Leptosphaeria maculans genome affected by Repeat-Induced Point mutations.</title>
        <authorList>
            <person name="Rouxel T."/>
            <person name="Grandaubert J."/>
            <person name="Hane J.K."/>
            <person name="Hoede C."/>
            <person name="van de Wouw A.P."/>
            <person name="Couloux A."/>
            <person name="Dominguez V."/>
            <person name="Anthouard V."/>
            <person name="Bally P."/>
            <person name="Bourras S."/>
            <person name="Cozijnsen A.J."/>
            <person name="Ciuffetti L.M."/>
            <person name="Degrave A."/>
            <person name="Dilmaghani A."/>
            <person name="Duret L."/>
            <person name="Fudal I."/>
            <person name="Goodwin S.B."/>
            <person name="Gout L."/>
            <person name="Glaser N."/>
            <person name="Linglin J."/>
            <person name="Kema G.H.J."/>
            <person name="Lapalu N."/>
            <person name="Lawrence C.B."/>
            <person name="May K."/>
            <person name="Meyer M."/>
            <person name="Ollivier B."/>
            <person name="Poulain J."/>
            <person name="Schoch C.L."/>
            <person name="Simon A."/>
            <person name="Spatafora J.W."/>
            <person name="Stachowiak A."/>
            <person name="Turgeon B.G."/>
            <person name="Tyler B.M."/>
            <person name="Vincent D."/>
            <person name="Weissenbach J."/>
            <person name="Amselem J."/>
            <person name="Quesneville H."/>
            <person name="Oliver R.P."/>
            <person name="Wincker P."/>
            <person name="Balesdent M.-H."/>
            <person name="Howlett B.J."/>
        </authorList>
    </citation>
    <scope>NUCLEOTIDE SEQUENCE [LARGE SCALE GENOMIC DNA]</scope>
    <source>
        <strain evidence="3">JN3 / isolate v23.1.3 / race Av1-4-5-6-7-8</strain>
    </source>
</reference>